<dbReference type="Proteomes" id="UP000028483">
    <property type="component" value="Unassembled WGS sequence"/>
</dbReference>
<evidence type="ECO:0000313" key="3">
    <source>
        <dbReference type="Proteomes" id="UP000028483"/>
    </source>
</evidence>
<gene>
    <name evidence="2" type="ORF">XBO1_2400024</name>
</gene>
<feature type="compositionally biased region" description="Low complexity" evidence="1">
    <location>
        <begin position="111"/>
        <end position="123"/>
    </location>
</feature>
<feature type="region of interest" description="Disordered" evidence="1">
    <location>
        <begin position="108"/>
        <end position="170"/>
    </location>
</feature>
<sequence length="267" mass="29520">MSCYCEVFGGLGMSMLLMVKAMSRKVGNPLRKLVFIKLADNANDQGECWPSVPHIAEECEMSERSVQNHIKQLVKQGFVSVATRKTNSGLNQSNIYYLNLNKPTDGEGENAAPYGASPAPSGANTAGVSGANAAPRTSHSSEPVKEPKTLLTPQGEKPSRKSKFDPLTAKPENVSAEVWADWVKFRQEIKKPLTETSCRQQAKMLATCSNADQVIMTSIVNSWQGLFPEKIQQERQSRPNTHTGFEHKHYESMDSYWSKNIEQGDPS</sequence>
<dbReference type="Pfam" id="PF13730">
    <property type="entry name" value="HTH_36"/>
    <property type="match status" value="1"/>
</dbReference>
<evidence type="ECO:0000313" key="2">
    <source>
        <dbReference type="EMBL" id="CDH06723.1"/>
    </source>
</evidence>
<comment type="caution">
    <text evidence="2">The sequence shown here is derived from an EMBL/GenBank/DDBJ whole genome shotgun (WGS) entry which is preliminary data.</text>
</comment>
<dbReference type="HOGENOM" id="CLU_077359_1_0_6"/>
<dbReference type="InterPro" id="IPR036390">
    <property type="entry name" value="WH_DNA-bd_sf"/>
</dbReference>
<evidence type="ECO:0000256" key="1">
    <source>
        <dbReference type="SAM" id="MobiDB-lite"/>
    </source>
</evidence>
<name>A0A077P877_XENBV</name>
<dbReference type="AlphaFoldDB" id="A0A077P877"/>
<organism evidence="2 3">
    <name type="scientific">Xenorhabdus bovienii str. oregonense</name>
    <dbReference type="NCBI Taxonomy" id="1398202"/>
    <lineage>
        <taxon>Bacteria</taxon>
        <taxon>Pseudomonadati</taxon>
        <taxon>Pseudomonadota</taxon>
        <taxon>Gammaproteobacteria</taxon>
        <taxon>Enterobacterales</taxon>
        <taxon>Morganellaceae</taxon>
        <taxon>Xenorhabdus</taxon>
    </lineage>
</organism>
<dbReference type="EMBL" id="CBSX010000158">
    <property type="protein sequence ID" value="CDH06723.1"/>
    <property type="molecule type" value="Genomic_DNA"/>
</dbReference>
<proteinExistence type="predicted"/>
<dbReference type="SUPFAM" id="SSF46785">
    <property type="entry name" value="Winged helix' DNA-binding domain"/>
    <property type="match status" value="1"/>
</dbReference>
<dbReference type="Gene3D" id="1.10.10.10">
    <property type="entry name" value="Winged helix-like DNA-binding domain superfamily/Winged helix DNA-binding domain"/>
    <property type="match status" value="1"/>
</dbReference>
<reference evidence="2" key="1">
    <citation type="submission" date="2013-07" db="EMBL/GenBank/DDBJ databases">
        <title>Sub-species coevolution in mutualistic symbiosis.</title>
        <authorList>
            <person name="Murfin K."/>
            <person name="Klassen J."/>
            <person name="Lee M."/>
            <person name="Forst S."/>
            <person name="Stock P."/>
            <person name="Goodrich-Blair H."/>
        </authorList>
    </citation>
    <scope>NUCLEOTIDE SEQUENCE [LARGE SCALE GENOMIC DNA]</scope>
    <source>
        <strain evidence="2">Oregonense</strain>
    </source>
</reference>
<dbReference type="InterPro" id="IPR036388">
    <property type="entry name" value="WH-like_DNA-bd_sf"/>
</dbReference>
<accession>A0A077P877</accession>
<protein>
    <submittedName>
        <fullName evidence="2">Putative Similar to replication protein of bacteriophage</fullName>
    </submittedName>
</protein>